<sequence>MRKSLLVAVALLSVVALVAVLVPEPTAPPQQAAAPGGTSTDARTDNGTGLEIAGRHGALVDQVVFTEEADTGQVVGLIEAGTHHAFAQGITNTTVYQRLRDSPRAAYDVSYGANVELTLNPAGPTFSNGELNPFHVPEIREALNRLVDRDYIAEEIYGGLAVPRILPLSTAFPDYARLAGVARKLELRYAHDPEAAQEVIHREMRALGARLDNGRWHYEGRPVRVIMLIRTDDERRRVGDYVANLLDEVGFAVERRYRTAEEASRIWIAGDPKAGRWHIYTGGWIVAVVQRDEADNFSYFYTPRGRAEPLWQAYDPVPEFDKLAERLQQRDYHSREQRQTMMARALELAMENSVRVWLVDQLNVSARSRDVEVATDLAGGLSGSFLWPYTIRFKDRVGGKIVFGSPGLLTEPWNPVAGSNWLYDQMITRSLQDPALIPDPFTGLYRPQRIEGAEVTVQEDVPVTRTLDWLSVETAAEIEVPEEAWIDWDAQAGHFVTVGEKHPDGITARTCVRIRFEEGYLERRWHDGSQVSQADVVLPWILTFARADENSQLHDVAHLPTFEAFQQHFRGWRIVSSDPLVVDIYTNQIYPDAETIVASWAPAPLPWHVLGLGILAERSGELTFSSYKADRLRADWMSLVAGPSIPVLERHLRRAGERNFVPFPEVLETLMREGEAAERYRALADWHQQRGHFWVGDGPFYLESVHPVSGSVVLRRNEDFPDPADKWLRYTRPEIPELDLAGPMVVESGESAEFSLNITFEGEPYARKAIEKVRFLLFDGSGELARQGNAKVLDNGVWKIALAPEATKALGVGANSLELAVTSRRVALPSFASHVFATVPDDGRRESAP</sequence>
<dbReference type="SUPFAM" id="SSF53850">
    <property type="entry name" value="Periplasmic binding protein-like II"/>
    <property type="match status" value="2"/>
</dbReference>
<dbReference type="PANTHER" id="PTHR30290">
    <property type="entry name" value="PERIPLASMIC BINDING COMPONENT OF ABC TRANSPORTER"/>
    <property type="match status" value="1"/>
</dbReference>
<feature type="compositionally biased region" description="Low complexity" evidence="4">
    <location>
        <begin position="29"/>
        <end position="38"/>
    </location>
</feature>
<keyword evidence="3 5" id="KW-0732">Signal</keyword>
<name>A0ABV7LQV2_9GAMM</name>
<comment type="caution">
    <text evidence="7">The sequence shown here is derived from an EMBL/GenBank/DDBJ whole genome shotgun (WGS) entry which is preliminary data.</text>
</comment>
<keyword evidence="2" id="KW-0813">Transport</keyword>
<evidence type="ECO:0000313" key="7">
    <source>
        <dbReference type="EMBL" id="MFC3284526.1"/>
    </source>
</evidence>
<evidence type="ECO:0000256" key="3">
    <source>
        <dbReference type="ARBA" id="ARBA00022729"/>
    </source>
</evidence>
<dbReference type="Gene3D" id="3.10.105.10">
    <property type="entry name" value="Dipeptide-binding Protein, Domain 3"/>
    <property type="match status" value="1"/>
</dbReference>
<evidence type="ECO:0000256" key="4">
    <source>
        <dbReference type="SAM" id="MobiDB-lite"/>
    </source>
</evidence>
<accession>A0ABV7LQV2</accession>
<dbReference type="Pfam" id="PF00496">
    <property type="entry name" value="SBP_bac_5"/>
    <property type="match status" value="1"/>
</dbReference>
<dbReference type="Proteomes" id="UP001595579">
    <property type="component" value="Unassembled WGS sequence"/>
</dbReference>
<comment type="similarity">
    <text evidence="1">Belongs to the bacterial solute-binding protein 5 family.</text>
</comment>
<dbReference type="InterPro" id="IPR000914">
    <property type="entry name" value="SBP_5_dom"/>
</dbReference>
<dbReference type="EMBL" id="JBHRUG010000027">
    <property type="protein sequence ID" value="MFC3284526.1"/>
    <property type="molecule type" value="Genomic_DNA"/>
</dbReference>
<feature type="region of interest" description="Disordered" evidence="4">
    <location>
        <begin position="27"/>
        <end position="50"/>
    </location>
</feature>
<evidence type="ECO:0000256" key="1">
    <source>
        <dbReference type="ARBA" id="ARBA00005695"/>
    </source>
</evidence>
<proteinExistence type="inferred from homology"/>
<feature type="signal peptide" evidence="5">
    <location>
        <begin position="1"/>
        <end position="18"/>
    </location>
</feature>
<feature type="chain" id="PRO_5046634153" evidence="5">
    <location>
        <begin position="19"/>
        <end position="849"/>
    </location>
</feature>
<evidence type="ECO:0000256" key="2">
    <source>
        <dbReference type="ARBA" id="ARBA00022448"/>
    </source>
</evidence>
<feature type="domain" description="Solute-binding protein family 5" evidence="6">
    <location>
        <begin position="59"/>
        <end position="289"/>
    </location>
</feature>
<dbReference type="RefSeq" id="WP_386774592.1">
    <property type="nucleotide sequence ID" value="NZ_JBHRUG010000027.1"/>
</dbReference>
<dbReference type="Gene3D" id="3.40.190.10">
    <property type="entry name" value="Periplasmic binding protein-like II"/>
    <property type="match status" value="1"/>
</dbReference>
<dbReference type="PANTHER" id="PTHR30290:SF9">
    <property type="entry name" value="OLIGOPEPTIDE-BINDING PROTEIN APPA"/>
    <property type="match status" value="1"/>
</dbReference>
<evidence type="ECO:0000259" key="6">
    <source>
        <dbReference type="Pfam" id="PF00496"/>
    </source>
</evidence>
<dbReference type="InterPro" id="IPR039424">
    <property type="entry name" value="SBP_5"/>
</dbReference>
<reference evidence="8" key="1">
    <citation type="journal article" date="2019" name="Int. J. Syst. Evol. Microbiol.">
        <title>The Global Catalogue of Microorganisms (GCM) 10K type strain sequencing project: providing services to taxonomists for standard genome sequencing and annotation.</title>
        <authorList>
            <consortium name="The Broad Institute Genomics Platform"/>
            <consortium name="The Broad Institute Genome Sequencing Center for Infectious Disease"/>
            <person name="Wu L."/>
            <person name="Ma J."/>
        </authorList>
    </citation>
    <scope>NUCLEOTIDE SEQUENCE [LARGE SCALE GENOMIC DNA]</scope>
    <source>
        <strain evidence="8">CECT 7698</strain>
    </source>
</reference>
<keyword evidence="8" id="KW-1185">Reference proteome</keyword>
<gene>
    <name evidence="7" type="ORF">ACFOEV_13020</name>
</gene>
<protein>
    <submittedName>
        <fullName evidence="7">ABC transporter substrate-binding protein</fullName>
    </submittedName>
</protein>
<evidence type="ECO:0000313" key="8">
    <source>
        <dbReference type="Proteomes" id="UP001595579"/>
    </source>
</evidence>
<organism evidence="7 8">
    <name type="scientific">Litchfieldella rifensis</name>
    <dbReference type="NCBI Taxonomy" id="762643"/>
    <lineage>
        <taxon>Bacteria</taxon>
        <taxon>Pseudomonadati</taxon>
        <taxon>Pseudomonadota</taxon>
        <taxon>Gammaproteobacteria</taxon>
        <taxon>Oceanospirillales</taxon>
        <taxon>Halomonadaceae</taxon>
        <taxon>Litchfieldella</taxon>
    </lineage>
</organism>
<evidence type="ECO:0000256" key="5">
    <source>
        <dbReference type="SAM" id="SignalP"/>
    </source>
</evidence>